<dbReference type="GO" id="GO:0016705">
    <property type="term" value="F:oxidoreductase activity, acting on paired donors, with incorporation or reduction of molecular oxygen"/>
    <property type="evidence" value="ECO:0007669"/>
    <property type="project" value="InterPro"/>
</dbReference>
<dbReference type="InterPro" id="IPR017972">
    <property type="entry name" value="Cyt_P450_CS"/>
</dbReference>
<organism evidence="14 15">
    <name type="scientific">Ophiocordyceps unilateralis</name>
    <name type="common">Zombie-ant fungus</name>
    <name type="synonym">Torrubia unilateralis</name>
    <dbReference type="NCBI Taxonomy" id="268505"/>
    <lineage>
        <taxon>Eukaryota</taxon>
        <taxon>Fungi</taxon>
        <taxon>Dikarya</taxon>
        <taxon>Ascomycota</taxon>
        <taxon>Pezizomycotina</taxon>
        <taxon>Sordariomycetes</taxon>
        <taxon>Hypocreomycetidae</taxon>
        <taxon>Hypocreales</taxon>
        <taxon>Ophiocordycipitaceae</taxon>
        <taxon>Ophiocordyceps</taxon>
    </lineage>
</organism>
<dbReference type="SUPFAM" id="SSF48264">
    <property type="entry name" value="Cytochrome P450"/>
    <property type="match status" value="1"/>
</dbReference>
<dbReference type="InterPro" id="IPR002403">
    <property type="entry name" value="Cyt_P450_E_grp-IV"/>
</dbReference>
<keyword evidence="11" id="KW-0472">Membrane</keyword>
<evidence type="ECO:0000256" key="5">
    <source>
        <dbReference type="ARBA" id="ARBA00022692"/>
    </source>
</evidence>
<keyword evidence="5" id="KW-0812">Transmembrane</keyword>
<evidence type="ECO:0000313" key="14">
    <source>
        <dbReference type="EMBL" id="PFH56668.1"/>
    </source>
</evidence>
<dbReference type="PROSITE" id="PS00086">
    <property type="entry name" value="CYTOCHROME_P450"/>
    <property type="match status" value="1"/>
</dbReference>
<name>A0A2A9P5Q5_OPHUN</name>
<keyword evidence="9 12" id="KW-0408">Iron</keyword>
<keyword evidence="6 12" id="KW-0479">Metal-binding</keyword>
<dbReference type="Gene3D" id="1.10.630.10">
    <property type="entry name" value="Cytochrome P450"/>
    <property type="match status" value="1"/>
</dbReference>
<feature type="binding site" description="axial binding residue" evidence="12">
    <location>
        <position position="460"/>
    </location>
    <ligand>
        <name>heme</name>
        <dbReference type="ChEBI" id="CHEBI:30413"/>
    </ligand>
    <ligandPart>
        <name>Fe</name>
        <dbReference type="ChEBI" id="CHEBI:18248"/>
    </ligandPart>
</feature>
<keyword evidence="8 13" id="KW-0560">Oxidoreductase</keyword>
<evidence type="ECO:0000313" key="15">
    <source>
        <dbReference type="Proteomes" id="UP000037136"/>
    </source>
</evidence>
<comment type="similarity">
    <text evidence="3 13">Belongs to the cytochrome P450 family.</text>
</comment>
<dbReference type="Pfam" id="PF00067">
    <property type="entry name" value="p450"/>
    <property type="match status" value="1"/>
</dbReference>
<evidence type="ECO:0000256" key="13">
    <source>
        <dbReference type="RuleBase" id="RU000461"/>
    </source>
</evidence>
<dbReference type="GO" id="GO:0004497">
    <property type="term" value="F:monooxygenase activity"/>
    <property type="evidence" value="ECO:0007669"/>
    <property type="project" value="UniProtKB-KW"/>
</dbReference>
<evidence type="ECO:0000256" key="10">
    <source>
        <dbReference type="ARBA" id="ARBA00023033"/>
    </source>
</evidence>
<comment type="subcellular location">
    <subcellularLocation>
        <location evidence="2">Membrane</location>
        <topology evidence="2">Single-pass membrane protein</topology>
    </subcellularLocation>
</comment>
<dbReference type="AlphaFoldDB" id="A0A2A9P5Q5"/>
<sequence>MQTLTGVVATGIAYYVYQKVKESSSSQACDRPPLCDYSEPIGLSGLYLSLQANNNNRFLDFVREYIDDTRKRFGRPLRTVAFRVLFFQDALFTLDPDNIRTILGLKFEDFELGISRVEGFRPYLGNGIFAATGKQWEHSRELLRPHFFRSKLEIGRGERHVQALITALERRMEPATGWTQLTDLQELFFRYTLDSTVDFLFGQSVDTQLGEKTDTYERDVNLSKAIHKTQSGISLGARLGPFYSWAHTADFKRAVNTVNEVIDGWILAAIEQRKAAEKEEAEQDKFGLLQALTKQTQDPLELRNQLLSLLTAGHDTTASTLAWFFVLMADGRNEVIFHRLRSAIIHDFGEYADRKEVTFGSIKSCQYLQWCINETLRLYPAVPLNIRVANKDTLLPTGGGADGLSPISLKKGEEVTFSVHLMHRCKEIWGQDAHVFRPERWEEKPSRWDYLPFNDGPRNCIGQQYAMVRIAHLLIRLLQRIDAMDGSHLEPARQQLTLVNLPASGVQVRVKFAE</sequence>
<dbReference type="PANTHER" id="PTHR24287:SF1">
    <property type="entry name" value="P450, PUTATIVE (EUROFUNG)-RELATED"/>
    <property type="match status" value="1"/>
</dbReference>
<dbReference type="PANTHER" id="PTHR24287">
    <property type="entry name" value="P450, PUTATIVE (EUROFUNG)-RELATED"/>
    <property type="match status" value="1"/>
</dbReference>
<evidence type="ECO:0000256" key="7">
    <source>
        <dbReference type="ARBA" id="ARBA00022989"/>
    </source>
</evidence>
<dbReference type="EMBL" id="LAZP02000532">
    <property type="protein sequence ID" value="PFH56668.1"/>
    <property type="molecule type" value="Genomic_DNA"/>
</dbReference>
<comment type="cofactor">
    <cofactor evidence="1 12">
        <name>heme</name>
        <dbReference type="ChEBI" id="CHEBI:30413"/>
    </cofactor>
</comment>
<keyword evidence="10 13" id="KW-0503">Monooxygenase</keyword>
<evidence type="ECO:0000256" key="11">
    <source>
        <dbReference type="ARBA" id="ARBA00023136"/>
    </source>
</evidence>
<evidence type="ECO:0000256" key="2">
    <source>
        <dbReference type="ARBA" id="ARBA00004167"/>
    </source>
</evidence>
<keyword evidence="4 12" id="KW-0349">Heme</keyword>
<protein>
    <recommendedName>
        <fullName evidence="16">Cytochrome P450</fullName>
    </recommendedName>
</protein>
<evidence type="ECO:0000256" key="6">
    <source>
        <dbReference type="ARBA" id="ARBA00022723"/>
    </source>
</evidence>
<evidence type="ECO:0000256" key="3">
    <source>
        <dbReference type="ARBA" id="ARBA00010617"/>
    </source>
</evidence>
<gene>
    <name evidence="14" type="ORF">XA68_16176</name>
</gene>
<dbReference type="OrthoDB" id="1470350at2759"/>
<dbReference type="STRING" id="268505.A0A2A9P5Q5"/>
<evidence type="ECO:0000256" key="4">
    <source>
        <dbReference type="ARBA" id="ARBA00022617"/>
    </source>
</evidence>
<evidence type="ECO:0008006" key="16">
    <source>
        <dbReference type="Google" id="ProtNLM"/>
    </source>
</evidence>
<keyword evidence="15" id="KW-1185">Reference proteome</keyword>
<evidence type="ECO:0000256" key="1">
    <source>
        <dbReference type="ARBA" id="ARBA00001971"/>
    </source>
</evidence>
<keyword evidence="7" id="KW-1133">Transmembrane helix</keyword>
<comment type="caution">
    <text evidence="14">The sequence shown here is derived from an EMBL/GenBank/DDBJ whole genome shotgun (WGS) entry which is preliminary data.</text>
</comment>
<reference evidence="14 15" key="2">
    <citation type="journal article" date="2017" name="Sci. Rep.">
        <title>Ant-infecting Ophiocordyceps genomes reveal a high diversity of potential behavioral manipulation genes and a possible major role for enterotoxins.</title>
        <authorList>
            <person name="de Bekker C."/>
            <person name="Ohm R.A."/>
            <person name="Evans H.C."/>
            <person name="Brachmann A."/>
            <person name="Hughes D.P."/>
        </authorList>
    </citation>
    <scope>NUCLEOTIDE SEQUENCE [LARGE SCALE GENOMIC DNA]</scope>
    <source>
        <strain evidence="14 15">SC16a</strain>
    </source>
</reference>
<evidence type="ECO:0000256" key="8">
    <source>
        <dbReference type="ARBA" id="ARBA00023002"/>
    </source>
</evidence>
<evidence type="ECO:0000256" key="12">
    <source>
        <dbReference type="PIRSR" id="PIRSR602403-1"/>
    </source>
</evidence>
<dbReference type="Proteomes" id="UP000037136">
    <property type="component" value="Unassembled WGS sequence"/>
</dbReference>
<dbReference type="InterPro" id="IPR036396">
    <property type="entry name" value="Cyt_P450_sf"/>
</dbReference>
<reference evidence="14 15" key="1">
    <citation type="journal article" date="2015" name="BMC Genomics">
        <title>Gene expression during zombie ant biting behavior reflects the complexity underlying fungal parasitic behavioral manipulation.</title>
        <authorList>
            <person name="de Bekker C."/>
            <person name="Ohm R.A."/>
            <person name="Loreto R.G."/>
            <person name="Sebastian A."/>
            <person name="Albert I."/>
            <person name="Merrow M."/>
            <person name="Brachmann A."/>
            <person name="Hughes D.P."/>
        </authorList>
    </citation>
    <scope>NUCLEOTIDE SEQUENCE [LARGE SCALE GENOMIC DNA]</scope>
    <source>
        <strain evidence="14 15">SC16a</strain>
    </source>
</reference>
<dbReference type="PRINTS" id="PR00465">
    <property type="entry name" value="EP450IV"/>
</dbReference>
<dbReference type="CDD" id="cd11063">
    <property type="entry name" value="CYP52"/>
    <property type="match status" value="1"/>
</dbReference>
<dbReference type="InterPro" id="IPR047146">
    <property type="entry name" value="Cyt_P450_E_CYP52_fungi"/>
</dbReference>
<dbReference type="InterPro" id="IPR001128">
    <property type="entry name" value="Cyt_P450"/>
</dbReference>
<dbReference type="PRINTS" id="PR00385">
    <property type="entry name" value="P450"/>
</dbReference>
<evidence type="ECO:0000256" key="9">
    <source>
        <dbReference type="ARBA" id="ARBA00023004"/>
    </source>
</evidence>
<dbReference type="GO" id="GO:0005506">
    <property type="term" value="F:iron ion binding"/>
    <property type="evidence" value="ECO:0007669"/>
    <property type="project" value="InterPro"/>
</dbReference>
<dbReference type="GO" id="GO:0016020">
    <property type="term" value="C:membrane"/>
    <property type="evidence" value="ECO:0007669"/>
    <property type="project" value="UniProtKB-SubCell"/>
</dbReference>
<accession>A0A2A9P5Q5</accession>
<dbReference type="GO" id="GO:0020037">
    <property type="term" value="F:heme binding"/>
    <property type="evidence" value="ECO:0007669"/>
    <property type="project" value="InterPro"/>
</dbReference>
<proteinExistence type="inferred from homology"/>